<dbReference type="RefSeq" id="WP_005441974.1">
    <property type="nucleotide sequence ID" value="NZ_CM001466.1"/>
</dbReference>
<proteinExistence type="inferred from homology"/>
<dbReference type="OrthoDB" id="9811006at2"/>
<evidence type="ECO:0000256" key="1">
    <source>
        <dbReference type="ARBA" id="ARBA00008812"/>
    </source>
</evidence>
<dbReference type="EMBL" id="CM001466">
    <property type="protein sequence ID" value="EHY89385.1"/>
    <property type="molecule type" value="Genomic_DNA"/>
</dbReference>
<protein>
    <recommendedName>
        <fullName evidence="2">Lipid/polyisoprenoid-binding YceI-like domain-containing protein</fullName>
    </recommendedName>
</protein>
<evidence type="ECO:0000313" key="3">
    <source>
        <dbReference type="EMBL" id="EHY89385.1"/>
    </source>
</evidence>
<dbReference type="PANTHER" id="PTHR34406:SF1">
    <property type="entry name" value="PROTEIN YCEI"/>
    <property type="match status" value="1"/>
</dbReference>
<comment type="similarity">
    <text evidence="1">Belongs to the UPF0312 family.</text>
</comment>
<evidence type="ECO:0000259" key="2">
    <source>
        <dbReference type="SMART" id="SM00867"/>
    </source>
</evidence>
<dbReference type="HOGENOM" id="CLU_071003_3_1_11"/>
<name>H8G833_9PSEU</name>
<sequence>MTPEPASNITPPPPGRYELDTEGSTVEFAMKHLFGLLPVRGTFALAGGSATVADPVEKSTVEAQIDAASFRTPTPPRDRVVRSTMYLDTDNHPTISFSSTQWDGNTLTGTLTVREVTGPVTLTVTESSVNGDSFTARATARVDRLALGVTAARGMTGRYLDFTLAVRFVRR</sequence>
<dbReference type="Gene3D" id="2.40.128.110">
    <property type="entry name" value="Lipid/polyisoprenoid-binding, YceI-like"/>
    <property type="match status" value="1"/>
</dbReference>
<feature type="domain" description="Lipid/polyisoprenoid-binding YceI-like" evidence="2">
    <location>
        <begin position="16"/>
        <end position="169"/>
    </location>
</feature>
<dbReference type="InterPro" id="IPR007372">
    <property type="entry name" value="Lipid/polyisoprenoid-bd_YceI"/>
</dbReference>
<dbReference type="SMART" id="SM00867">
    <property type="entry name" value="YceI"/>
    <property type="match status" value="1"/>
</dbReference>
<dbReference type="Proteomes" id="UP000004705">
    <property type="component" value="Chromosome"/>
</dbReference>
<dbReference type="Pfam" id="PF04264">
    <property type="entry name" value="YceI"/>
    <property type="match status" value="1"/>
</dbReference>
<dbReference type="InterPro" id="IPR036761">
    <property type="entry name" value="TTHA0802/YceI-like_sf"/>
</dbReference>
<evidence type="ECO:0000313" key="4">
    <source>
        <dbReference type="Proteomes" id="UP000004705"/>
    </source>
</evidence>
<gene>
    <name evidence="3" type="ORF">SacazDRAFT_02483</name>
</gene>
<dbReference type="AlphaFoldDB" id="H8G833"/>
<accession>H8G833</accession>
<keyword evidence="4" id="KW-1185">Reference proteome</keyword>
<organism evidence="3 4">
    <name type="scientific">Saccharomonospora azurea NA-128</name>
    <dbReference type="NCBI Taxonomy" id="882081"/>
    <lineage>
        <taxon>Bacteria</taxon>
        <taxon>Bacillati</taxon>
        <taxon>Actinomycetota</taxon>
        <taxon>Actinomycetes</taxon>
        <taxon>Pseudonocardiales</taxon>
        <taxon>Pseudonocardiaceae</taxon>
        <taxon>Saccharomonospora</taxon>
    </lineage>
</organism>
<reference evidence="3 4" key="1">
    <citation type="journal article" date="2012" name="Stand. Genomic Sci.">
        <title>Genome sequence of the soil bacterium Saccharomonospora azurea type strain (NA-128(T)).</title>
        <authorList>
            <person name="Klenk H.P."/>
            <person name="Held B."/>
            <person name="Lucas S."/>
            <person name="Lapidus A."/>
            <person name="Copeland A."/>
            <person name="Hammon N."/>
            <person name="Pitluck S."/>
            <person name="Goodwin L.A."/>
            <person name="Han C."/>
            <person name="Tapia R."/>
            <person name="Brambilla E.M."/>
            <person name="Potter G."/>
            <person name="Land M."/>
            <person name="Ivanova N."/>
            <person name="Rohde M."/>
            <person name="Goker M."/>
            <person name="Detter J.C."/>
            <person name="Kyrpides N.C."/>
            <person name="Woyke T."/>
        </authorList>
    </citation>
    <scope>NUCLEOTIDE SEQUENCE [LARGE SCALE GENOMIC DNA]</scope>
    <source>
        <strain evidence="3 4">NA-128</strain>
    </source>
</reference>
<dbReference type="SUPFAM" id="SSF101874">
    <property type="entry name" value="YceI-like"/>
    <property type="match status" value="1"/>
</dbReference>
<dbReference type="PANTHER" id="PTHR34406">
    <property type="entry name" value="PROTEIN YCEI"/>
    <property type="match status" value="1"/>
</dbReference>